<evidence type="ECO:0008006" key="3">
    <source>
        <dbReference type="Google" id="ProtNLM"/>
    </source>
</evidence>
<sequence>MNAKILISAVALFAMVGACTSPREQALNRQSRAAERTLERLGSVGDPGSVAAADFAFARMAREEGQWTAFAATAAPGALIHGENGPIEAAPWLAALDDPEESVVWGPNTVWSSCDGTLAVTFGRFQDTEGLVGNYVTAWELQSDGSYKWIYDIGAQDNPQPTPIEEPDIPEDAIIVPGLTAINGMVADCPRVGEAQPEIAVQLMPMAESGGRFSADRTLRWDWFHTASGERSVIVNWVRDGEVQRALFWTAPPALED</sequence>
<dbReference type="PROSITE" id="PS51257">
    <property type="entry name" value="PROKAR_LIPOPROTEIN"/>
    <property type="match status" value="1"/>
</dbReference>
<gene>
    <name evidence="1" type="ORF">I5L03_00775</name>
</gene>
<dbReference type="RefSeq" id="WP_197919805.1">
    <property type="nucleotide sequence ID" value="NZ_CAWPTA010000006.1"/>
</dbReference>
<comment type="caution">
    <text evidence="1">The sequence shown here is derived from an EMBL/GenBank/DDBJ whole genome shotgun (WGS) entry which is preliminary data.</text>
</comment>
<dbReference type="EMBL" id="JAEANY010000001">
    <property type="protein sequence ID" value="MBH5321112.1"/>
    <property type="molecule type" value="Genomic_DNA"/>
</dbReference>
<evidence type="ECO:0000313" key="2">
    <source>
        <dbReference type="Proteomes" id="UP000602442"/>
    </source>
</evidence>
<accession>A0ABS0MZI1</accession>
<reference evidence="1 2" key="1">
    <citation type="submission" date="2020-11" db="EMBL/GenBank/DDBJ databases">
        <title>Erythrobacter sediminis sp. nov., a marine bacterium from a tidal flat of Garorim Bay.</title>
        <authorList>
            <person name="Kim D."/>
            <person name="Yoo Y."/>
            <person name="Kim J.-J."/>
        </authorList>
    </citation>
    <scope>NUCLEOTIDE SEQUENCE [LARGE SCALE GENOMIC DNA]</scope>
    <source>
        <strain evidence="1 2">JGD-13</strain>
    </source>
</reference>
<name>A0ABS0MZI1_9SPHN</name>
<dbReference type="Proteomes" id="UP000602442">
    <property type="component" value="Unassembled WGS sequence"/>
</dbReference>
<protein>
    <recommendedName>
        <fullName evidence="3">DUF4440 domain-containing protein</fullName>
    </recommendedName>
</protein>
<organism evidence="1 2">
    <name type="scientific">Aurantiacibacter sediminis</name>
    <dbReference type="NCBI Taxonomy" id="2793064"/>
    <lineage>
        <taxon>Bacteria</taxon>
        <taxon>Pseudomonadati</taxon>
        <taxon>Pseudomonadota</taxon>
        <taxon>Alphaproteobacteria</taxon>
        <taxon>Sphingomonadales</taxon>
        <taxon>Erythrobacteraceae</taxon>
        <taxon>Aurantiacibacter</taxon>
    </lineage>
</organism>
<evidence type="ECO:0000313" key="1">
    <source>
        <dbReference type="EMBL" id="MBH5321112.1"/>
    </source>
</evidence>
<keyword evidence="2" id="KW-1185">Reference proteome</keyword>
<proteinExistence type="predicted"/>